<dbReference type="Pfam" id="PF13473">
    <property type="entry name" value="Cupredoxin_1"/>
    <property type="match status" value="1"/>
</dbReference>
<dbReference type="Proteomes" id="UP001057481">
    <property type="component" value="Unassembled WGS sequence"/>
</dbReference>
<protein>
    <submittedName>
        <fullName evidence="2">Cupredoxin domain-containing protein</fullName>
    </submittedName>
</protein>
<evidence type="ECO:0000313" key="3">
    <source>
        <dbReference type="Proteomes" id="UP001057481"/>
    </source>
</evidence>
<dbReference type="InterPro" id="IPR008972">
    <property type="entry name" value="Cupredoxin"/>
</dbReference>
<organism evidence="2 3">
    <name type="scientific">Periweissella beninensis</name>
    <dbReference type="NCBI Taxonomy" id="504936"/>
    <lineage>
        <taxon>Bacteria</taxon>
        <taxon>Bacillati</taxon>
        <taxon>Bacillota</taxon>
        <taxon>Bacilli</taxon>
        <taxon>Lactobacillales</taxon>
        <taxon>Lactobacillaceae</taxon>
        <taxon>Periweissella</taxon>
    </lineage>
</organism>
<reference evidence="2" key="1">
    <citation type="submission" date="2021-04" db="EMBL/GenBank/DDBJ databases">
        <title>Taxonomic assessment of Weissella genus.</title>
        <authorList>
            <person name="Fanelli F."/>
            <person name="Chieffi D."/>
            <person name="Dell'Aquila A."/>
            <person name="Gyu-Sung C."/>
            <person name="Franz C.M.A.P."/>
            <person name="Fusco V."/>
        </authorList>
    </citation>
    <scope>NUCLEOTIDE SEQUENCE</scope>
    <source>
        <strain evidence="2">LMG 25373</strain>
    </source>
</reference>
<proteinExistence type="predicted"/>
<dbReference type="Gene3D" id="2.60.40.420">
    <property type="entry name" value="Cupredoxins - blue copper proteins"/>
    <property type="match status" value="1"/>
</dbReference>
<keyword evidence="3" id="KW-1185">Reference proteome</keyword>
<gene>
    <name evidence="2" type="ORF">KAK10_04235</name>
</gene>
<comment type="caution">
    <text evidence="2">The sequence shown here is derived from an EMBL/GenBank/DDBJ whole genome shotgun (WGS) entry which is preliminary data.</text>
</comment>
<dbReference type="RefSeq" id="WP_205144246.1">
    <property type="nucleotide sequence ID" value="NZ_JAFBDN010000027.1"/>
</dbReference>
<evidence type="ECO:0000259" key="1">
    <source>
        <dbReference type="Pfam" id="PF13473"/>
    </source>
</evidence>
<dbReference type="InterPro" id="IPR028096">
    <property type="entry name" value="EfeO_Cupredoxin"/>
</dbReference>
<feature type="domain" description="EfeO-type cupredoxin-like" evidence="1">
    <location>
        <begin position="3"/>
        <end position="89"/>
    </location>
</feature>
<evidence type="ECO:0000313" key="2">
    <source>
        <dbReference type="EMBL" id="MCM2437136.1"/>
    </source>
</evidence>
<name>A0ABT0VH19_9LACO</name>
<dbReference type="SUPFAM" id="SSF49503">
    <property type="entry name" value="Cupredoxins"/>
    <property type="match status" value="1"/>
</dbReference>
<accession>A0ABT0VH19</accession>
<sequence length="90" mass="9633">MSKDVQVVEIIVDGGYQPNVVNLKAGQPAQLKFTRVNEKGCLDTVQSNDLAFSAKLPVNEEVTIAIAPQEAGTYAFSCGMNMFKGKVVVA</sequence>
<dbReference type="EMBL" id="JAGMVS010000051">
    <property type="protein sequence ID" value="MCM2437136.1"/>
    <property type="molecule type" value="Genomic_DNA"/>
</dbReference>